<feature type="region of interest" description="Disordered" evidence="6">
    <location>
        <begin position="103"/>
        <end position="129"/>
    </location>
</feature>
<dbReference type="EMBL" id="CP138894">
    <property type="protein sequence ID" value="WPK23385.1"/>
    <property type="molecule type" value="Genomic_DNA"/>
</dbReference>
<dbReference type="InterPro" id="IPR002528">
    <property type="entry name" value="MATE_fam"/>
</dbReference>
<sequence>MVLSHVFNQLLNPNGAVNRRRRLFIPPSTNFPLFKYGADDDQRSFLSLDETTSLLTGRDDVSDAVSVALSRSLPSTLSSAHTNDDQESFHSWLVEEHQRRQYNDENADWTGTPGAGSPEGDRRSYASGKSRGLTLSDVKSSVLLLDHEDFANLRTTFALETRMLFRYSFPLIITFILEHLFSIVCLLVVGHLGKNELAAVSLASMTSTITLAIFEGIATSLDTLCPQAYGAGNHELVSVHVQRCVVFSLCVYVPCALFWWYSGSLLKYVIDSEKVLELTTKFLRVLVAGGPAYIFFENGKRFLQAQGIFEAGTGILFISAPINIFLSWYLVWNETYGLGYIGAPIAVVINFWVMSLLLVLYVMFVDGSKCWFGLSKLKNLFQNWGQLSHLAIPGIIMLESEYVAYEIMTLFALYFGTVELAAQSAVGSIASLTYMVPFAVSIAVSTRVANFVGAGNLHSARKATLTGMVFGVGLASVNCIVLLLFSRQIGGLFTNDPEVIDLIVSLFTPLVACLQLFDGLACVSNGILRAQGLQKLGGIVNFVAYYAVAMPLAFVLTRTTDLKLRGLWLGVGTGMIMIAVIESLIIINCDWDAVLVRAGLLMEFENSASEDEL</sequence>
<feature type="transmembrane region" description="Helical" evidence="7">
    <location>
        <begin position="465"/>
        <end position="486"/>
    </location>
</feature>
<protein>
    <recommendedName>
        <fullName evidence="10">MATE efflux family protein</fullName>
    </recommendedName>
</protein>
<keyword evidence="3 7" id="KW-0812">Transmembrane</keyword>
<gene>
    <name evidence="8" type="ORF">PUMCH_000623</name>
</gene>
<evidence type="ECO:0000256" key="7">
    <source>
        <dbReference type="SAM" id="Phobius"/>
    </source>
</evidence>
<evidence type="ECO:0008006" key="10">
    <source>
        <dbReference type="Google" id="ProtNLM"/>
    </source>
</evidence>
<evidence type="ECO:0000256" key="5">
    <source>
        <dbReference type="ARBA" id="ARBA00023136"/>
    </source>
</evidence>
<name>A0AAX4H6J2_9ASCO</name>
<feature type="transmembrane region" description="Helical" evidence="7">
    <location>
        <begin position="536"/>
        <end position="555"/>
    </location>
</feature>
<reference evidence="8 9" key="1">
    <citation type="submission" date="2023-10" db="EMBL/GenBank/DDBJ databases">
        <title>Draft Genome Sequence of Candida saopaulonensis from a very Premature Infant with Sepsis.</title>
        <authorList>
            <person name="Ning Y."/>
            <person name="Dai R."/>
            <person name="Xiao M."/>
            <person name="Xu Y."/>
            <person name="Yan Q."/>
            <person name="Zhang L."/>
        </authorList>
    </citation>
    <scope>NUCLEOTIDE SEQUENCE [LARGE SCALE GENOMIC DNA]</scope>
    <source>
        <strain evidence="8 9">19XY460</strain>
    </source>
</reference>
<feature type="transmembrane region" description="Helical" evidence="7">
    <location>
        <begin position="384"/>
        <end position="405"/>
    </location>
</feature>
<evidence type="ECO:0000256" key="6">
    <source>
        <dbReference type="SAM" id="MobiDB-lite"/>
    </source>
</evidence>
<dbReference type="CDD" id="cd13132">
    <property type="entry name" value="MATE_eukaryotic"/>
    <property type="match status" value="1"/>
</dbReference>
<dbReference type="Pfam" id="PF01554">
    <property type="entry name" value="MatE"/>
    <property type="match status" value="2"/>
</dbReference>
<dbReference type="Proteomes" id="UP001338582">
    <property type="component" value="Chromosome 1"/>
</dbReference>
<feature type="transmembrane region" description="Helical" evidence="7">
    <location>
        <begin position="197"/>
        <end position="214"/>
    </location>
</feature>
<evidence type="ECO:0000256" key="3">
    <source>
        <dbReference type="ARBA" id="ARBA00022692"/>
    </source>
</evidence>
<dbReference type="GO" id="GO:0016020">
    <property type="term" value="C:membrane"/>
    <property type="evidence" value="ECO:0007669"/>
    <property type="project" value="UniProtKB-SubCell"/>
</dbReference>
<keyword evidence="4 7" id="KW-1133">Transmembrane helix</keyword>
<evidence type="ECO:0000256" key="2">
    <source>
        <dbReference type="ARBA" id="ARBA00010199"/>
    </source>
</evidence>
<dbReference type="KEGG" id="asau:88171692"/>
<dbReference type="NCBIfam" id="TIGR00797">
    <property type="entry name" value="matE"/>
    <property type="match status" value="1"/>
</dbReference>
<evidence type="ECO:0000313" key="8">
    <source>
        <dbReference type="EMBL" id="WPK23385.1"/>
    </source>
</evidence>
<dbReference type="RefSeq" id="XP_062875772.1">
    <property type="nucleotide sequence ID" value="XM_063019702.1"/>
</dbReference>
<dbReference type="GeneID" id="88171692"/>
<dbReference type="GO" id="GO:0015297">
    <property type="term" value="F:antiporter activity"/>
    <property type="evidence" value="ECO:0007669"/>
    <property type="project" value="InterPro"/>
</dbReference>
<dbReference type="PANTHER" id="PTHR11206">
    <property type="entry name" value="MULTIDRUG RESISTANCE PROTEIN"/>
    <property type="match status" value="1"/>
</dbReference>
<keyword evidence="5 7" id="KW-0472">Membrane</keyword>
<organism evidence="8 9">
    <name type="scientific">Australozyma saopauloensis</name>
    <dbReference type="NCBI Taxonomy" id="291208"/>
    <lineage>
        <taxon>Eukaryota</taxon>
        <taxon>Fungi</taxon>
        <taxon>Dikarya</taxon>
        <taxon>Ascomycota</taxon>
        <taxon>Saccharomycotina</taxon>
        <taxon>Pichiomycetes</taxon>
        <taxon>Metschnikowiaceae</taxon>
        <taxon>Australozyma</taxon>
    </lineage>
</organism>
<keyword evidence="9" id="KW-1185">Reference proteome</keyword>
<feature type="transmembrane region" description="Helical" evidence="7">
    <location>
        <begin position="567"/>
        <end position="587"/>
    </location>
</feature>
<dbReference type="GO" id="GO:0042910">
    <property type="term" value="F:xenobiotic transmembrane transporter activity"/>
    <property type="evidence" value="ECO:0007669"/>
    <property type="project" value="InterPro"/>
</dbReference>
<proteinExistence type="inferred from homology"/>
<feature type="transmembrane region" description="Helical" evidence="7">
    <location>
        <begin position="244"/>
        <end position="261"/>
    </location>
</feature>
<feature type="transmembrane region" description="Helical" evidence="7">
    <location>
        <begin position="425"/>
        <end position="444"/>
    </location>
</feature>
<dbReference type="GO" id="GO:1990961">
    <property type="term" value="P:xenobiotic detoxification by transmembrane export across the plasma membrane"/>
    <property type="evidence" value="ECO:0007669"/>
    <property type="project" value="InterPro"/>
</dbReference>
<feature type="transmembrane region" description="Helical" evidence="7">
    <location>
        <begin position="506"/>
        <end position="524"/>
    </location>
</feature>
<comment type="similarity">
    <text evidence="2">Belongs to the multi antimicrobial extrusion (MATE) (TC 2.A.66.1) family.</text>
</comment>
<feature type="transmembrane region" description="Helical" evidence="7">
    <location>
        <begin position="308"/>
        <end position="331"/>
    </location>
</feature>
<evidence type="ECO:0000256" key="1">
    <source>
        <dbReference type="ARBA" id="ARBA00004141"/>
    </source>
</evidence>
<comment type="subcellular location">
    <subcellularLocation>
        <location evidence="1">Membrane</location>
        <topology evidence="1">Multi-pass membrane protein</topology>
    </subcellularLocation>
</comment>
<evidence type="ECO:0000256" key="4">
    <source>
        <dbReference type="ARBA" id="ARBA00022989"/>
    </source>
</evidence>
<evidence type="ECO:0000313" key="9">
    <source>
        <dbReference type="Proteomes" id="UP001338582"/>
    </source>
</evidence>
<accession>A0AAX4H6J2</accession>
<dbReference type="AlphaFoldDB" id="A0AAX4H6J2"/>
<dbReference type="InterPro" id="IPR045069">
    <property type="entry name" value="MATE_euk"/>
</dbReference>
<feature type="transmembrane region" description="Helical" evidence="7">
    <location>
        <begin position="337"/>
        <end position="364"/>
    </location>
</feature>
<feature type="transmembrane region" description="Helical" evidence="7">
    <location>
        <begin position="169"/>
        <end position="191"/>
    </location>
</feature>